<dbReference type="Proteomes" id="UP000799118">
    <property type="component" value="Unassembled WGS sequence"/>
</dbReference>
<accession>A0A6A4H4N8</accession>
<gene>
    <name evidence="1" type="ORF">BT96DRAFT_1000711</name>
</gene>
<reference evidence="1" key="1">
    <citation type="journal article" date="2019" name="Environ. Microbiol.">
        <title>Fungal ecological strategies reflected in gene transcription - a case study of two litter decomposers.</title>
        <authorList>
            <person name="Barbi F."/>
            <person name="Kohler A."/>
            <person name="Barry K."/>
            <person name="Baskaran P."/>
            <person name="Daum C."/>
            <person name="Fauchery L."/>
            <person name="Ihrmark K."/>
            <person name="Kuo A."/>
            <person name="LaButti K."/>
            <person name="Lipzen A."/>
            <person name="Morin E."/>
            <person name="Grigoriev I.V."/>
            <person name="Henrissat B."/>
            <person name="Lindahl B."/>
            <person name="Martin F."/>
        </authorList>
    </citation>
    <scope>NUCLEOTIDE SEQUENCE</scope>
    <source>
        <strain evidence="1">JB14</strain>
    </source>
</reference>
<protein>
    <submittedName>
        <fullName evidence="1">Uncharacterized protein</fullName>
    </submittedName>
</protein>
<dbReference type="EMBL" id="ML769605">
    <property type="protein sequence ID" value="KAE9392087.1"/>
    <property type="molecule type" value="Genomic_DNA"/>
</dbReference>
<dbReference type="AlphaFoldDB" id="A0A6A4H4N8"/>
<keyword evidence="2" id="KW-1185">Reference proteome</keyword>
<name>A0A6A4H4N8_9AGAR</name>
<evidence type="ECO:0000313" key="1">
    <source>
        <dbReference type="EMBL" id="KAE9392087.1"/>
    </source>
</evidence>
<organism evidence="1 2">
    <name type="scientific">Gymnopus androsaceus JB14</name>
    <dbReference type="NCBI Taxonomy" id="1447944"/>
    <lineage>
        <taxon>Eukaryota</taxon>
        <taxon>Fungi</taxon>
        <taxon>Dikarya</taxon>
        <taxon>Basidiomycota</taxon>
        <taxon>Agaricomycotina</taxon>
        <taxon>Agaricomycetes</taxon>
        <taxon>Agaricomycetidae</taxon>
        <taxon>Agaricales</taxon>
        <taxon>Marasmiineae</taxon>
        <taxon>Omphalotaceae</taxon>
        <taxon>Gymnopus</taxon>
    </lineage>
</organism>
<evidence type="ECO:0000313" key="2">
    <source>
        <dbReference type="Proteomes" id="UP000799118"/>
    </source>
</evidence>
<proteinExistence type="predicted"/>
<sequence>MPAIHSREISVSPWQNRWFCYIAHLLITDTRSRSQCDDISYDFFVCLTEVHGERVVANSWQHPRLLLISLDLIYLCILGTIDTNSDPVAEVEPGWTKKARERFSLDRWRKNLDFASQSEPAGKLVILAQHPRSREMDLLQLNDQESLGFDLAGLSGGGFGIGL</sequence>